<feature type="region of interest" description="Disordered" evidence="1">
    <location>
        <begin position="27"/>
        <end position="52"/>
    </location>
</feature>
<proteinExistence type="predicted"/>
<sequence length="193" mass="22141">MSSLFVESQRNMRAVVTLDTIPEIGLESPSDFSLSASPDIVDSQSDSEEQSVSQHRCTQQYICGCLNIAARSIKDERSRVPLKRARSDDSINRENKMTRRLEEIVYAQEGSSRPDHSLLQEQETKSDEDIIKLQILTISALEKDKVEQRKRNMSVLYAMKSQGKEVKEYGEFIVRMVEEEIDQYYLTAEKDVP</sequence>
<evidence type="ECO:0000313" key="2">
    <source>
        <dbReference type="EMBL" id="KAF7505069.1"/>
    </source>
</evidence>
<dbReference type="Proteomes" id="UP000606974">
    <property type="component" value="Unassembled WGS sequence"/>
</dbReference>
<name>A0A8H7ACQ1_9EURO</name>
<reference evidence="2" key="1">
    <citation type="submission" date="2020-02" db="EMBL/GenBank/DDBJ databases">
        <authorList>
            <person name="Palmer J.M."/>
        </authorList>
    </citation>
    <scope>NUCLEOTIDE SEQUENCE</scope>
    <source>
        <strain evidence="2">EPUS1.4</strain>
        <tissue evidence="2">Thallus</tissue>
    </source>
</reference>
<dbReference type="EMBL" id="JAACFV010000119">
    <property type="protein sequence ID" value="KAF7505069.1"/>
    <property type="molecule type" value="Genomic_DNA"/>
</dbReference>
<dbReference type="AlphaFoldDB" id="A0A8H7ACQ1"/>
<organism evidence="2 3">
    <name type="scientific">Endocarpon pusillum</name>
    <dbReference type="NCBI Taxonomy" id="364733"/>
    <lineage>
        <taxon>Eukaryota</taxon>
        <taxon>Fungi</taxon>
        <taxon>Dikarya</taxon>
        <taxon>Ascomycota</taxon>
        <taxon>Pezizomycotina</taxon>
        <taxon>Eurotiomycetes</taxon>
        <taxon>Chaetothyriomycetidae</taxon>
        <taxon>Verrucariales</taxon>
        <taxon>Verrucariaceae</taxon>
        <taxon>Endocarpon</taxon>
    </lineage>
</organism>
<protein>
    <submittedName>
        <fullName evidence="2">Uncharacterized protein</fullName>
    </submittedName>
</protein>
<evidence type="ECO:0000256" key="1">
    <source>
        <dbReference type="SAM" id="MobiDB-lite"/>
    </source>
</evidence>
<evidence type="ECO:0000313" key="3">
    <source>
        <dbReference type="Proteomes" id="UP000606974"/>
    </source>
</evidence>
<gene>
    <name evidence="2" type="ORF">GJ744_001288</name>
</gene>
<keyword evidence="3" id="KW-1185">Reference proteome</keyword>
<comment type="caution">
    <text evidence="2">The sequence shown here is derived from an EMBL/GenBank/DDBJ whole genome shotgun (WGS) entry which is preliminary data.</text>
</comment>
<accession>A0A8H7ACQ1</accession>